<keyword evidence="2 5" id="KW-0238">DNA-binding</keyword>
<reference evidence="6" key="1">
    <citation type="submission" date="2016-10" db="EMBL/GenBank/DDBJ databases">
        <authorList>
            <person name="Varghese N."/>
            <person name="Submissions S."/>
        </authorList>
    </citation>
    <scope>NUCLEOTIDE SEQUENCE [LARGE SCALE GENOMIC DNA]</scope>
    <source>
        <strain evidence="6">JCM 21621</strain>
    </source>
</reference>
<sequence>MTTRVRVASLTNYLEVARHLGLNPRELLREAGLSQSLLTTDAEQRIPTALAVKLLEESARLSDCPTFGLRMAESRQLSDFGAISLLISHQATLRDALKTIVEYRHLLNESLALHIEEVGNMVIIREEIITDPPMHSRQGIELAIGVLFRLCSALLGSHWRPTSVNFMHDAPPDLHVHRRLFGCKVEFGSEFNGIVCPAASLDFANPLADPGMARYAQRYIESLGRPDEQSILNEVRKAIYLLLPMGHATIEQIAQSQGMNVRTLQRRLEEGGVTFSDLINEVRRELVVRYMENPRYSLAQIADMLGYSVPSSFTRWFASQFGQSPASWRSEHCKGKG</sequence>
<dbReference type="AlphaFoldDB" id="A0A1H0LN60"/>
<evidence type="ECO:0000259" key="4">
    <source>
        <dbReference type="PROSITE" id="PS01124"/>
    </source>
</evidence>
<accession>A0A1H0LN60</accession>
<keyword evidence="3" id="KW-0804">Transcription</keyword>
<dbReference type="PANTHER" id="PTHR47894:SF4">
    <property type="entry name" value="HTH-TYPE TRANSCRIPTIONAL REGULATOR GADX"/>
    <property type="match status" value="1"/>
</dbReference>
<dbReference type="InterPro" id="IPR018060">
    <property type="entry name" value="HTH_AraC"/>
</dbReference>
<keyword evidence="1" id="KW-0805">Transcription regulation</keyword>
<dbReference type="STRING" id="198616.SAMN05216193_114124"/>
<protein>
    <submittedName>
        <fullName evidence="5">AraC-type DNA-binding protein</fullName>
    </submittedName>
</protein>
<dbReference type="RefSeq" id="WP_084312336.1">
    <property type="nucleotide sequence ID" value="NZ_FNIJ01000014.1"/>
</dbReference>
<dbReference type="PANTHER" id="PTHR47894">
    <property type="entry name" value="HTH-TYPE TRANSCRIPTIONAL REGULATOR GADX"/>
    <property type="match status" value="1"/>
</dbReference>
<dbReference type="GO" id="GO:0003700">
    <property type="term" value="F:DNA-binding transcription factor activity"/>
    <property type="evidence" value="ECO:0007669"/>
    <property type="project" value="InterPro"/>
</dbReference>
<dbReference type="EMBL" id="FNIJ01000014">
    <property type="protein sequence ID" value="SDO69476.1"/>
    <property type="molecule type" value="Genomic_DNA"/>
</dbReference>
<dbReference type="GO" id="GO:0005829">
    <property type="term" value="C:cytosol"/>
    <property type="evidence" value="ECO:0007669"/>
    <property type="project" value="TreeGrafter"/>
</dbReference>
<evidence type="ECO:0000313" key="5">
    <source>
        <dbReference type="EMBL" id="SDO69476.1"/>
    </source>
</evidence>
<dbReference type="GO" id="GO:0000976">
    <property type="term" value="F:transcription cis-regulatory region binding"/>
    <property type="evidence" value="ECO:0007669"/>
    <property type="project" value="TreeGrafter"/>
</dbReference>
<feature type="domain" description="HTH araC/xylS-type" evidence="4">
    <location>
        <begin position="233"/>
        <end position="331"/>
    </location>
</feature>
<proteinExistence type="predicted"/>
<dbReference type="Pfam" id="PF12625">
    <property type="entry name" value="Arabinose_bd"/>
    <property type="match status" value="1"/>
</dbReference>
<dbReference type="Pfam" id="PF12833">
    <property type="entry name" value="HTH_18"/>
    <property type="match status" value="1"/>
</dbReference>
<dbReference type="Proteomes" id="UP000242957">
    <property type="component" value="Unassembled WGS sequence"/>
</dbReference>
<dbReference type="SMART" id="SM00342">
    <property type="entry name" value="HTH_ARAC"/>
    <property type="match status" value="1"/>
</dbReference>
<evidence type="ECO:0000256" key="3">
    <source>
        <dbReference type="ARBA" id="ARBA00023163"/>
    </source>
</evidence>
<dbReference type="InterPro" id="IPR009057">
    <property type="entry name" value="Homeodomain-like_sf"/>
</dbReference>
<organism evidence="5 6">
    <name type="scientific">Pseudomonas jinjuensis</name>
    <dbReference type="NCBI Taxonomy" id="198616"/>
    <lineage>
        <taxon>Bacteria</taxon>
        <taxon>Pseudomonadati</taxon>
        <taxon>Pseudomonadota</taxon>
        <taxon>Gammaproteobacteria</taxon>
        <taxon>Pseudomonadales</taxon>
        <taxon>Pseudomonadaceae</taxon>
        <taxon>Pseudomonas</taxon>
    </lineage>
</organism>
<dbReference type="SUPFAM" id="SSF46689">
    <property type="entry name" value="Homeodomain-like"/>
    <property type="match status" value="1"/>
</dbReference>
<evidence type="ECO:0000256" key="2">
    <source>
        <dbReference type="ARBA" id="ARBA00023125"/>
    </source>
</evidence>
<keyword evidence="6" id="KW-1185">Reference proteome</keyword>
<gene>
    <name evidence="5" type="ORF">SAMN05216193_114124</name>
</gene>
<dbReference type="InterPro" id="IPR032687">
    <property type="entry name" value="AraC-type_N"/>
</dbReference>
<name>A0A1H0LN60_9PSED</name>
<dbReference type="PROSITE" id="PS01124">
    <property type="entry name" value="HTH_ARAC_FAMILY_2"/>
    <property type="match status" value="1"/>
</dbReference>
<dbReference type="Gene3D" id="1.10.10.60">
    <property type="entry name" value="Homeodomain-like"/>
    <property type="match status" value="1"/>
</dbReference>
<dbReference type="OrthoDB" id="6506763at2"/>
<evidence type="ECO:0000313" key="6">
    <source>
        <dbReference type="Proteomes" id="UP000242957"/>
    </source>
</evidence>
<evidence type="ECO:0000256" key="1">
    <source>
        <dbReference type="ARBA" id="ARBA00023015"/>
    </source>
</evidence>